<gene>
    <name evidence="2" type="ORF">ACOC_LOCUS4795</name>
</gene>
<keyword evidence="1" id="KW-1133">Transmembrane helix</keyword>
<feature type="transmembrane region" description="Helical" evidence="1">
    <location>
        <begin position="97"/>
        <end position="121"/>
    </location>
</feature>
<dbReference type="EMBL" id="UYYA01003830">
    <property type="protein sequence ID" value="VDM56380.1"/>
    <property type="molecule type" value="Genomic_DNA"/>
</dbReference>
<feature type="transmembrane region" description="Helical" evidence="1">
    <location>
        <begin position="186"/>
        <end position="209"/>
    </location>
</feature>
<accession>A0A158PG41</accession>
<name>A0A158PG41_ANGCS</name>
<dbReference type="Proteomes" id="UP000267027">
    <property type="component" value="Unassembled WGS sequence"/>
</dbReference>
<evidence type="ECO:0000256" key="1">
    <source>
        <dbReference type="SAM" id="Phobius"/>
    </source>
</evidence>
<feature type="transmembrane region" description="Helical" evidence="1">
    <location>
        <begin position="68"/>
        <end position="90"/>
    </location>
</feature>
<sequence>IIIIIILIIINYLIYIANVNEGYDTCFKVVGTTLIVIGFALRFGRGFGTFNFETFQINDFLELERLDMVFGLFTSAASVLVLLFFMAVYATVKKASFFCYCAVMALMVVVQLVAGLLAFTYSDQVNQLASDDILYESLNRTASKYASPPPKDDETQFWIYTQDMVGYILCCSGCEKQIHSRISKDVQYLGAASMAVILIETIASFLAGYRAYTIAHPDDG</sequence>
<reference evidence="2 3" key="2">
    <citation type="submission" date="2018-11" db="EMBL/GenBank/DDBJ databases">
        <authorList>
            <consortium name="Pathogen Informatics"/>
        </authorList>
    </citation>
    <scope>NUCLEOTIDE SEQUENCE [LARGE SCALE GENOMIC DNA]</scope>
    <source>
        <strain evidence="2 3">Costa Rica</strain>
    </source>
</reference>
<evidence type="ECO:0000313" key="3">
    <source>
        <dbReference type="Proteomes" id="UP000267027"/>
    </source>
</evidence>
<dbReference type="STRING" id="334426.A0A158PG41"/>
<dbReference type="OrthoDB" id="438211at2759"/>
<dbReference type="OMA" id="YAQQDND"/>
<evidence type="ECO:0000313" key="4">
    <source>
        <dbReference type="WBParaSite" id="ACOC_0000479401-mRNA-1"/>
    </source>
</evidence>
<reference evidence="4" key="1">
    <citation type="submission" date="2016-04" db="UniProtKB">
        <authorList>
            <consortium name="WormBaseParasite"/>
        </authorList>
    </citation>
    <scope>IDENTIFICATION</scope>
</reference>
<keyword evidence="1" id="KW-0812">Transmembrane</keyword>
<dbReference type="AlphaFoldDB" id="A0A158PG41"/>
<evidence type="ECO:0000313" key="2">
    <source>
        <dbReference type="EMBL" id="VDM56380.1"/>
    </source>
</evidence>
<keyword evidence="3" id="KW-1185">Reference proteome</keyword>
<keyword evidence="1" id="KW-0472">Membrane</keyword>
<organism evidence="4">
    <name type="scientific">Angiostrongylus costaricensis</name>
    <name type="common">Nematode worm</name>
    <dbReference type="NCBI Taxonomy" id="334426"/>
    <lineage>
        <taxon>Eukaryota</taxon>
        <taxon>Metazoa</taxon>
        <taxon>Ecdysozoa</taxon>
        <taxon>Nematoda</taxon>
        <taxon>Chromadorea</taxon>
        <taxon>Rhabditida</taxon>
        <taxon>Rhabditina</taxon>
        <taxon>Rhabditomorpha</taxon>
        <taxon>Strongyloidea</taxon>
        <taxon>Metastrongylidae</taxon>
        <taxon>Angiostrongylus</taxon>
    </lineage>
</organism>
<proteinExistence type="predicted"/>
<dbReference type="WBParaSite" id="ACOC_0000479401-mRNA-1">
    <property type="protein sequence ID" value="ACOC_0000479401-mRNA-1"/>
    <property type="gene ID" value="ACOC_0000479401"/>
</dbReference>
<protein>
    <submittedName>
        <fullName evidence="4">Tetraspanin</fullName>
    </submittedName>
</protein>